<reference evidence="3" key="1">
    <citation type="submission" date="2019-04" db="EMBL/GenBank/DDBJ databases">
        <authorList>
            <consortium name="Pathogen Informatics"/>
        </authorList>
    </citation>
    <scope>NUCLEOTIDE SEQUENCE</scope>
    <source>
        <strain evidence="3">GPSC9</strain>
    </source>
</reference>
<dbReference type="InterPro" id="IPR008995">
    <property type="entry name" value="Mo/tungstate-bd_C_term_dom"/>
</dbReference>
<dbReference type="SUPFAM" id="SSF52540">
    <property type="entry name" value="P-loop containing nucleoside triphosphate hydrolases"/>
    <property type="match status" value="1"/>
</dbReference>
<gene>
    <name evidence="3" type="primary">fbpC_1</name>
    <name evidence="3" type="ORF">SAMEA2658747_00260</name>
</gene>
<dbReference type="Pfam" id="PF08402">
    <property type="entry name" value="TOBE_2"/>
    <property type="match status" value="1"/>
</dbReference>
<sequence>MGITTVYVTHDQEEAMAISDQIAVMKDGVIQQIGRPKKLYHKPANEFVATFIGRTNIIPANLEKRSDGAYIVFSDGYALRMPALDQVEEQAIHVSIRPEEFIKDESGDIEGTISDSVYLGLNTDYFIETGFASKIQVSEESTFEEDLQKGNRIRLRINTQKLNIFSADGSQNLIKGVNHGT</sequence>
<name>A0A4J2ALY5_STREE</name>
<dbReference type="GO" id="GO:0022857">
    <property type="term" value="F:transmembrane transporter activity"/>
    <property type="evidence" value="ECO:0007669"/>
    <property type="project" value="InterPro"/>
</dbReference>
<keyword evidence="3" id="KW-0547">Nucleotide-binding</keyword>
<evidence type="ECO:0000256" key="1">
    <source>
        <dbReference type="ARBA" id="ARBA00022967"/>
    </source>
</evidence>
<feature type="domain" description="Transport-associated OB type 2" evidence="2">
    <location>
        <begin position="94"/>
        <end position="161"/>
    </location>
</feature>
<protein>
    <submittedName>
        <fullName evidence="3">ABC transporter ATP-binding protein</fullName>
        <ecNumber evidence="3">3.6.3.30</ecNumber>
        <ecNumber evidence="3">3.6.3.31</ecNumber>
    </submittedName>
</protein>
<dbReference type="PANTHER" id="PTHR43875">
    <property type="entry name" value="MALTODEXTRIN IMPORT ATP-BINDING PROTEIN MSMX"/>
    <property type="match status" value="1"/>
</dbReference>
<dbReference type="GO" id="GO:0016887">
    <property type="term" value="F:ATP hydrolysis activity"/>
    <property type="evidence" value="ECO:0007669"/>
    <property type="project" value="InterPro"/>
</dbReference>
<evidence type="ECO:0000313" key="3">
    <source>
        <dbReference type="EMBL" id="VNQ18613.1"/>
    </source>
</evidence>
<keyword evidence="1" id="KW-1278">Translocase</keyword>
<dbReference type="PANTHER" id="PTHR43875:SF1">
    <property type="entry name" value="OSMOPROTECTIVE COMPOUNDS UPTAKE ATP-BINDING PROTEIN GGTA"/>
    <property type="match status" value="1"/>
</dbReference>
<dbReference type="InterPro" id="IPR013611">
    <property type="entry name" value="Transp-assoc_OB_typ2"/>
</dbReference>
<organism evidence="3">
    <name type="scientific">Streptococcus pneumoniae</name>
    <dbReference type="NCBI Taxonomy" id="1313"/>
    <lineage>
        <taxon>Bacteria</taxon>
        <taxon>Bacillati</taxon>
        <taxon>Bacillota</taxon>
        <taxon>Bacilli</taxon>
        <taxon>Lactobacillales</taxon>
        <taxon>Streptococcaceae</taxon>
        <taxon>Streptococcus</taxon>
    </lineage>
</organism>
<dbReference type="InterPro" id="IPR047641">
    <property type="entry name" value="ABC_transpr_MalK/UgpC-like"/>
</dbReference>
<dbReference type="EC" id="3.6.3.31" evidence="3"/>
<keyword evidence="3" id="KW-0067">ATP-binding</keyword>
<dbReference type="GO" id="GO:0005524">
    <property type="term" value="F:ATP binding"/>
    <property type="evidence" value="ECO:0007669"/>
    <property type="project" value="UniProtKB-KW"/>
</dbReference>
<dbReference type="AlphaFoldDB" id="A0A4J2ALY5"/>
<dbReference type="SUPFAM" id="SSF50331">
    <property type="entry name" value="MOP-like"/>
    <property type="match status" value="1"/>
</dbReference>
<dbReference type="Gene3D" id="2.40.50.100">
    <property type="match status" value="1"/>
</dbReference>
<dbReference type="InterPro" id="IPR027417">
    <property type="entry name" value="P-loop_NTPase"/>
</dbReference>
<dbReference type="GO" id="GO:0055052">
    <property type="term" value="C:ATP-binding cassette (ABC) transporter complex, substrate-binding subunit-containing"/>
    <property type="evidence" value="ECO:0007669"/>
    <property type="project" value="TreeGrafter"/>
</dbReference>
<dbReference type="Gene3D" id="3.40.50.300">
    <property type="entry name" value="P-loop containing nucleotide triphosphate hydrolases"/>
    <property type="match status" value="1"/>
</dbReference>
<evidence type="ECO:0000259" key="2">
    <source>
        <dbReference type="Pfam" id="PF08402"/>
    </source>
</evidence>
<dbReference type="EMBL" id="CAATHV010000001">
    <property type="protein sequence ID" value="VNQ18613.1"/>
    <property type="molecule type" value="Genomic_DNA"/>
</dbReference>
<proteinExistence type="predicted"/>
<keyword evidence="3" id="KW-0378">Hydrolase</keyword>
<accession>A0A4J2ALY5</accession>
<dbReference type="EC" id="3.6.3.30" evidence="3"/>